<gene>
    <name evidence="1" type="ORF">S01H1_24281</name>
</gene>
<protein>
    <submittedName>
        <fullName evidence="1">Uncharacterized protein</fullName>
    </submittedName>
</protein>
<organism evidence="1">
    <name type="scientific">marine sediment metagenome</name>
    <dbReference type="NCBI Taxonomy" id="412755"/>
    <lineage>
        <taxon>unclassified sequences</taxon>
        <taxon>metagenomes</taxon>
        <taxon>ecological metagenomes</taxon>
    </lineage>
</organism>
<feature type="non-terminal residue" evidence="1">
    <location>
        <position position="72"/>
    </location>
</feature>
<proteinExistence type="predicted"/>
<dbReference type="EMBL" id="BARS01014370">
    <property type="protein sequence ID" value="GAF92726.1"/>
    <property type="molecule type" value="Genomic_DNA"/>
</dbReference>
<reference evidence="1" key="1">
    <citation type="journal article" date="2014" name="Front. Microbiol.">
        <title>High frequency of phylogenetically diverse reductive dehalogenase-homologous genes in deep subseafloor sedimentary metagenomes.</title>
        <authorList>
            <person name="Kawai M."/>
            <person name="Futagami T."/>
            <person name="Toyoda A."/>
            <person name="Takaki Y."/>
            <person name="Nishi S."/>
            <person name="Hori S."/>
            <person name="Arai W."/>
            <person name="Tsubouchi T."/>
            <person name="Morono Y."/>
            <person name="Uchiyama I."/>
            <person name="Ito T."/>
            <person name="Fujiyama A."/>
            <person name="Inagaki F."/>
            <person name="Takami H."/>
        </authorList>
    </citation>
    <scope>NUCLEOTIDE SEQUENCE</scope>
    <source>
        <strain evidence="1">Expedition CK06-06</strain>
    </source>
</reference>
<feature type="non-terminal residue" evidence="1">
    <location>
        <position position="1"/>
    </location>
</feature>
<dbReference type="AlphaFoldDB" id="X0U019"/>
<sequence>TPGHYEIIKKTKTNIILNRVEFKTCYKIPKIEDIIPKHVKYINVDFSYYEYFTSFLAVHNVYINPKYFYFLK</sequence>
<evidence type="ECO:0000313" key="1">
    <source>
        <dbReference type="EMBL" id="GAF92726.1"/>
    </source>
</evidence>
<comment type="caution">
    <text evidence="1">The sequence shown here is derived from an EMBL/GenBank/DDBJ whole genome shotgun (WGS) entry which is preliminary data.</text>
</comment>
<name>X0U019_9ZZZZ</name>
<accession>X0U019</accession>